<proteinExistence type="predicted"/>
<dbReference type="EMBL" id="CM008051">
    <property type="protein sequence ID" value="PVH36778.1"/>
    <property type="molecule type" value="Genomic_DNA"/>
</dbReference>
<dbReference type="Gramene" id="PVH36778">
    <property type="protein sequence ID" value="PVH36778"/>
    <property type="gene ID" value="PAHAL_6G167400"/>
</dbReference>
<feature type="compositionally biased region" description="Basic and acidic residues" evidence="1">
    <location>
        <begin position="96"/>
        <end position="109"/>
    </location>
</feature>
<feature type="region of interest" description="Disordered" evidence="1">
    <location>
        <begin position="77"/>
        <end position="130"/>
    </location>
</feature>
<feature type="region of interest" description="Disordered" evidence="1">
    <location>
        <begin position="1"/>
        <end position="63"/>
    </location>
</feature>
<feature type="compositionally biased region" description="Basic and acidic residues" evidence="1">
    <location>
        <begin position="1"/>
        <end position="24"/>
    </location>
</feature>
<evidence type="ECO:0000256" key="1">
    <source>
        <dbReference type="SAM" id="MobiDB-lite"/>
    </source>
</evidence>
<name>A0A2T8IGG6_9POAL</name>
<organism evidence="2">
    <name type="scientific">Panicum hallii</name>
    <dbReference type="NCBI Taxonomy" id="206008"/>
    <lineage>
        <taxon>Eukaryota</taxon>
        <taxon>Viridiplantae</taxon>
        <taxon>Streptophyta</taxon>
        <taxon>Embryophyta</taxon>
        <taxon>Tracheophyta</taxon>
        <taxon>Spermatophyta</taxon>
        <taxon>Magnoliopsida</taxon>
        <taxon>Liliopsida</taxon>
        <taxon>Poales</taxon>
        <taxon>Poaceae</taxon>
        <taxon>PACMAD clade</taxon>
        <taxon>Panicoideae</taxon>
        <taxon>Panicodae</taxon>
        <taxon>Paniceae</taxon>
        <taxon>Panicinae</taxon>
        <taxon>Panicum</taxon>
        <taxon>Panicum sect. Panicum</taxon>
    </lineage>
</organism>
<dbReference type="AlphaFoldDB" id="A0A2T8IGG6"/>
<evidence type="ECO:0000313" key="2">
    <source>
        <dbReference type="EMBL" id="PVH36778.1"/>
    </source>
</evidence>
<sequence>MRRGGWRGERAREQRDACAEERRRAAGRQTPEMSAVWGGPRADRNGTGACTGRAEPGCRAAGRRGARAAEKRWGAVGVRRRRRHRNPCTGPVCRAHRGEDERSEEESVKSSRARSRRSSPAAELARTGSGQWWLAHGGRRWLSRES</sequence>
<reference evidence="2" key="1">
    <citation type="submission" date="2018-04" db="EMBL/GenBank/DDBJ databases">
        <title>WGS assembly of Panicum hallii.</title>
        <authorList>
            <person name="Lovell J."/>
            <person name="Jenkins J."/>
            <person name="Lowry D."/>
            <person name="Mamidi S."/>
            <person name="Sreedasyam A."/>
            <person name="Weng X."/>
            <person name="Barry K."/>
            <person name="Bonette J."/>
            <person name="Campitelli B."/>
            <person name="Daum C."/>
            <person name="Gordon S."/>
            <person name="Gould B."/>
            <person name="Lipzen A."/>
            <person name="Macqueen A."/>
            <person name="Palacio-Mejia J."/>
            <person name="Plott C."/>
            <person name="Shakirov E."/>
            <person name="Shu S."/>
            <person name="Yoshinaga Y."/>
            <person name="Zane M."/>
            <person name="Rokhsar D."/>
            <person name="Grimwood J."/>
            <person name="Schmutz J."/>
            <person name="Juenger T."/>
        </authorList>
    </citation>
    <scope>NUCLEOTIDE SEQUENCE [LARGE SCALE GENOMIC DNA]</scope>
    <source>
        <strain evidence="2">FIL2</strain>
    </source>
</reference>
<gene>
    <name evidence="2" type="ORF">PAHAL_6G167400</name>
</gene>
<dbReference type="Proteomes" id="UP000243499">
    <property type="component" value="Chromosome 6"/>
</dbReference>
<protein>
    <submittedName>
        <fullName evidence="2">Uncharacterized protein</fullName>
    </submittedName>
</protein>
<accession>A0A2T8IGG6</accession>